<evidence type="ECO:0000256" key="1">
    <source>
        <dbReference type="SAM" id="MobiDB-lite"/>
    </source>
</evidence>
<gene>
    <name evidence="2" type="ORF">WR25_00131</name>
</gene>
<organism evidence="2 3">
    <name type="scientific">Diploscapter pachys</name>
    <dbReference type="NCBI Taxonomy" id="2018661"/>
    <lineage>
        <taxon>Eukaryota</taxon>
        <taxon>Metazoa</taxon>
        <taxon>Ecdysozoa</taxon>
        <taxon>Nematoda</taxon>
        <taxon>Chromadorea</taxon>
        <taxon>Rhabditida</taxon>
        <taxon>Rhabditina</taxon>
        <taxon>Rhabditomorpha</taxon>
        <taxon>Rhabditoidea</taxon>
        <taxon>Rhabditidae</taxon>
        <taxon>Diploscapter</taxon>
    </lineage>
</organism>
<evidence type="ECO:0000313" key="3">
    <source>
        <dbReference type="Proteomes" id="UP000218231"/>
    </source>
</evidence>
<reference evidence="2 3" key="1">
    <citation type="journal article" date="2017" name="Curr. Biol.">
        <title>Genome architecture and evolution of a unichromosomal asexual nematode.</title>
        <authorList>
            <person name="Fradin H."/>
            <person name="Zegar C."/>
            <person name="Gutwein M."/>
            <person name="Lucas J."/>
            <person name="Kovtun M."/>
            <person name="Corcoran D."/>
            <person name="Baugh L.R."/>
            <person name="Kiontke K."/>
            <person name="Gunsalus K."/>
            <person name="Fitch D.H."/>
            <person name="Piano F."/>
        </authorList>
    </citation>
    <scope>NUCLEOTIDE SEQUENCE [LARGE SCALE GENOMIC DNA]</scope>
    <source>
        <strain evidence="2">PF1309</strain>
    </source>
</reference>
<sequence>MVALELIAAGGDGAAGSGLRTSLFTTWTPLAAVTSCVPACLSACLASSLFLSSSSSVSFSVLSHLSCLPSPWQQQQEISEELVRAGCWLQRPALGVGGGKGGERERGGWLPTASTANRELALT</sequence>
<accession>A0A2A2JLL7</accession>
<name>A0A2A2JLL7_9BILA</name>
<keyword evidence="3" id="KW-1185">Reference proteome</keyword>
<evidence type="ECO:0000313" key="2">
    <source>
        <dbReference type="EMBL" id="PAV62501.1"/>
    </source>
</evidence>
<comment type="caution">
    <text evidence="2">The sequence shown here is derived from an EMBL/GenBank/DDBJ whole genome shotgun (WGS) entry which is preliminary data.</text>
</comment>
<dbReference type="Proteomes" id="UP000218231">
    <property type="component" value="Unassembled WGS sequence"/>
</dbReference>
<proteinExistence type="predicted"/>
<dbReference type="AlphaFoldDB" id="A0A2A2JLL7"/>
<protein>
    <submittedName>
        <fullName evidence="2">Uncharacterized protein</fullName>
    </submittedName>
</protein>
<dbReference type="EMBL" id="LIAE01010359">
    <property type="protein sequence ID" value="PAV62501.1"/>
    <property type="molecule type" value="Genomic_DNA"/>
</dbReference>
<feature type="region of interest" description="Disordered" evidence="1">
    <location>
        <begin position="96"/>
        <end position="123"/>
    </location>
</feature>